<protein>
    <submittedName>
        <fullName evidence="2">Uncharacterized protein</fullName>
    </submittedName>
</protein>
<proteinExistence type="predicted"/>
<organism evidence="2 3">
    <name type="scientific">Plasmodium malariae</name>
    <dbReference type="NCBI Taxonomy" id="5858"/>
    <lineage>
        <taxon>Eukaryota</taxon>
        <taxon>Sar</taxon>
        <taxon>Alveolata</taxon>
        <taxon>Apicomplexa</taxon>
        <taxon>Aconoidasida</taxon>
        <taxon>Haemosporida</taxon>
        <taxon>Plasmodiidae</taxon>
        <taxon>Plasmodium</taxon>
        <taxon>Plasmodium (Plasmodium)</taxon>
    </lineage>
</organism>
<reference evidence="2 3" key="1">
    <citation type="submission" date="2016-06" db="EMBL/GenBank/DDBJ databases">
        <authorList>
            <consortium name="Pathogen Informatics"/>
        </authorList>
    </citation>
    <scope>NUCLEOTIDE SEQUENCE [LARGE SCALE GENOMIC DNA]</scope>
    <source>
        <strain evidence="2">PmlGA01</strain>
    </source>
</reference>
<evidence type="ECO:0000313" key="3">
    <source>
        <dbReference type="Proteomes" id="UP000219799"/>
    </source>
</evidence>
<dbReference type="Proteomes" id="UP000219799">
    <property type="component" value="Chromosome 1"/>
</dbReference>
<name>A0A1C3KKZ5_PLAMA</name>
<sequence length="69" mass="7883">MIPNENNFENPEDTIPNLTQNEDSYEKNQGFKPEMPQNTTLLNRTDSSDQFGNLIQNLENCKISISYGS</sequence>
<dbReference type="EMBL" id="LT594489">
    <property type="protein sequence ID" value="SBT74660.1"/>
    <property type="molecule type" value="Genomic_DNA"/>
</dbReference>
<feature type="region of interest" description="Disordered" evidence="1">
    <location>
        <begin position="1"/>
        <end position="38"/>
    </location>
</feature>
<dbReference type="AlphaFoldDB" id="A0A1C3KKZ5"/>
<gene>
    <name evidence="2" type="primary">PmlGA01_010005100</name>
    <name evidence="2" type="ORF">PMLGA01_010005100</name>
</gene>
<accession>A0A1C3KKZ5</accession>
<evidence type="ECO:0000256" key="1">
    <source>
        <dbReference type="SAM" id="MobiDB-lite"/>
    </source>
</evidence>
<evidence type="ECO:0000313" key="2">
    <source>
        <dbReference type="EMBL" id="SBT74660.1"/>
    </source>
</evidence>
<dbReference type="VEuPathDB" id="PlasmoDB:PmUG01_01013900"/>